<evidence type="ECO:0000313" key="6">
    <source>
        <dbReference type="Proteomes" id="UP001596989"/>
    </source>
</evidence>
<protein>
    <submittedName>
        <fullName evidence="5">ABC transporter ATP-binding protein</fullName>
    </submittedName>
</protein>
<evidence type="ECO:0000259" key="4">
    <source>
        <dbReference type="PROSITE" id="PS50893"/>
    </source>
</evidence>
<dbReference type="SUPFAM" id="SSF52540">
    <property type="entry name" value="P-loop containing nucleoside triphosphate hydrolases"/>
    <property type="match status" value="1"/>
</dbReference>
<proteinExistence type="predicted"/>
<dbReference type="EMBL" id="JBHTJZ010000072">
    <property type="protein sequence ID" value="MFD0962221.1"/>
    <property type="molecule type" value="Genomic_DNA"/>
</dbReference>
<comment type="caution">
    <text evidence="5">The sequence shown here is derived from an EMBL/GenBank/DDBJ whole genome shotgun (WGS) entry which is preliminary data.</text>
</comment>
<keyword evidence="1" id="KW-0813">Transport</keyword>
<sequence>MPLEGKGLGWRYGSGDWLFQSLNITVLPGEVVGLFGPSGSGKSTLGRLLAGYMPPMQGEVLVGGKRRSGHEHDAVQLIHQHPQLAVNPGWRMKRVLCEGWRPDDSTLAAMGVIPGWSDRFPGELSGGQLQRCCIVRALGPDTRYLIADEITAMLDAVSAVQIWHGLLRIAEERRIGLLVISHDQALLERICDRIVAEFH</sequence>
<dbReference type="PROSITE" id="PS50893">
    <property type="entry name" value="ABC_TRANSPORTER_2"/>
    <property type="match status" value="1"/>
</dbReference>
<feature type="domain" description="ABC transporter" evidence="4">
    <location>
        <begin position="3"/>
        <end position="198"/>
    </location>
</feature>
<reference evidence="6" key="1">
    <citation type="journal article" date="2019" name="Int. J. Syst. Evol. Microbiol.">
        <title>The Global Catalogue of Microorganisms (GCM) 10K type strain sequencing project: providing services to taxonomists for standard genome sequencing and annotation.</title>
        <authorList>
            <consortium name="The Broad Institute Genomics Platform"/>
            <consortium name="The Broad Institute Genome Sequencing Center for Infectious Disease"/>
            <person name="Wu L."/>
            <person name="Ma J."/>
        </authorList>
    </citation>
    <scope>NUCLEOTIDE SEQUENCE [LARGE SCALE GENOMIC DNA]</scope>
    <source>
        <strain evidence="6">CCUG 59129</strain>
    </source>
</reference>
<dbReference type="InterPro" id="IPR027417">
    <property type="entry name" value="P-loop_NTPase"/>
</dbReference>
<keyword evidence="3 5" id="KW-0067">ATP-binding</keyword>
<keyword evidence="2" id="KW-0547">Nucleotide-binding</keyword>
<dbReference type="GO" id="GO:0005524">
    <property type="term" value="F:ATP binding"/>
    <property type="evidence" value="ECO:0007669"/>
    <property type="project" value="UniProtKB-KW"/>
</dbReference>
<dbReference type="PANTHER" id="PTHR43776:SF5">
    <property type="entry name" value="ATPASE COMPONENT OF ABC-TYPE TRANSPORT SYSTEM"/>
    <property type="match status" value="1"/>
</dbReference>
<keyword evidence="6" id="KW-1185">Reference proteome</keyword>
<dbReference type="InterPro" id="IPR003593">
    <property type="entry name" value="AAA+_ATPase"/>
</dbReference>
<organism evidence="5 6">
    <name type="scientific">Paenibacillus chungangensis</name>
    <dbReference type="NCBI Taxonomy" id="696535"/>
    <lineage>
        <taxon>Bacteria</taxon>
        <taxon>Bacillati</taxon>
        <taxon>Bacillota</taxon>
        <taxon>Bacilli</taxon>
        <taxon>Bacillales</taxon>
        <taxon>Paenibacillaceae</taxon>
        <taxon>Paenibacillus</taxon>
    </lineage>
</organism>
<evidence type="ECO:0000256" key="1">
    <source>
        <dbReference type="ARBA" id="ARBA00022448"/>
    </source>
</evidence>
<dbReference type="SMART" id="SM00382">
    <property type="entry name" value="AAA"/>
    <property type="match status" value="1"/>
</dbReference>
<evidence type="ECO:0000256" key="3">
    <source>
        <dbReference type="ARBA" id="ARBA00022840"/>
    </source>
</evidence>
<dbReference type="Pfam" id="PF00005">
    <property type="entry name" value="ABC_tran"/>
    <property type="match status" value="1"/>
</dbReference>
<dbReference type="Proteomes" id="UP001596989">
    <property type="component" value="Unassembled WGS sequence"/>
</dbReference>
<accession>A0ABW3HXE4</accession>
<dbReference type="InterPro" id="IPR050319">
    <property type="entry name" value="ABC_transp_ATP-bind"/>
</dbReference>
<dbReference type="Gene3D" id="3.40.50.300">
    <property type="entry name" value="P-loop containing nucleotide triphosphate hydrolases"/>
    <property type="match status" value="1"/>
</dbReference>
<gene>
    <name evidence="5" type="ORF">ACFQ2I_23045</name>
</gene>
<evidence type="ECO:0000313" key="5">
    <source>
        <dbReference type="EMBL" id="MFD0962221.1"/>
    </source>
</evidence>
<dbReference type="PANTHER" id="PTHR43776">
    <property type="entry name" value="TRANSPORT ATP-BINDING PROTEIN"/>
    <property type="match status" value="1"/>
</dbReference>
<dbReference type="InterPro" id="IPR003439">
    <property type="entry name" value="ABC_transporter-like_ATP-bd"/>
</dbReference>
<evidence type="ECO:0000256" key="2">
    <source>
        <dbReference type="ARBA" id="ARBA00022741"/>
    </source>
</evidence>
<dbReference type="RefSeq" id="WP_377568607.1">
    <property type="nucleotide sequence ID" value="NZ_JBHTJZ010000072.1"/>
</dbReference>
<name>A0ABW3HXE4_9BACL</name>